<dbReference type="AlphaFoldDB" id="A0A2L0EQJ2"/>
<sequence>MPGSVIACYSGPEGTSGVGRCAAGAQTCRPDGSGYGPCTGEVIPAAEVCATPEDESCDGDPHCSRPAPWARGFGGTGTDIGRSITSDAMGNYYVTGSFEGTADFGAGPLTSAGGQDVFLLKLDPSGALLWSKRFGTPFNEIGWAVAVDGNGDVLFAGTYDGSWGGPTGLDFGGGAIGDPDGDQAIFVAKLDADGNHIWSGGFDLLVPYGEPVVWEMALDALGNAYIAIDVDDVTDAASVMKVDAAGHAVWLHRLDGYESYYADLALDSAGNVVTANIGHYYDVPSVFISKLSPAGDVLWKRYMFEGVASHVAVAVNLADEILVATSHGLDATLTKLDEGGEQVFSRPLYDGSHPVVDPSGNIFVRGNVFTMLDPDGTPRWSVRGPGVGAWDLAISPNGAVAVTGGMYGAVDFGTGPLAYTGGTDCFVALFNPPASSGSSGGGGGGSRVGGGEEPPWRFFAAR</sequence>
<reference evidence="2 3" key="1">
    <citation type="submission" date="2015-09" db="EMBL/GenBank/DDBJ databases">
        <title>Sorangium comparison.</title>
        <authorList>
            <person name="Zaburannyi N."/>
            <person name="Bunk B."/>
            <person name="Overmann J."/>
            <person name="Mueller R."/>
        </authorList>
    </citation>
    <scope>NUCLEOTIDE SEQUENCE [LARGE SCALE GENOMIC DNA]</scope>
    <source>
        <strain evidence="2 3">So ce26</strain>
    </source>
</reference>
<dbReference type="Gene3D" id="2.80.10.50">
    <property type="match status" value="1"/>
</dbReference>
<dbReference type="PANTHER" id="PTHR35580:SF1">
    <property type="entry name" value="PHYTASE-LIKE DOMAIN-CONTAINING PROTEIN"/>
    <property type="match status" value="1"/>
</dbReference>
<evidence type="ECO:0000313" key="3">
    <source>
        <dbReference type="Proteomes" id="UP000238348"/>
    </source>
</evidence>
<dbReference type="EMBL" id="CP012673">
    <property type="protein sequence ID" value="AUX41573.1"/>
    <property type="molecule type" value="Genomic_DNA"/>
</dbReference>
<name>A0A2L0EQJ2_SORCE</name>
<dbReference type="SUPFAM" id="SSF101898">
    <property type="entry name" value="NHL repeat"/>
    <property type="match status" value="1"/>
</dbReference>
<proteinExistence type="predicted"/>
<feature type="region of interest" description="Disordered" evidence="1">
    <location>
        <begin position="435"/>
        <end position="462"/>
    </location>
</feature>
<feature type="compositionally biased region" description="Gly residues" evidence="1">
    <location>
        <begin position="438"/>
        <end position="452"/>
    </location>
</feature>
<evidence type="ECO:0000256" key="1">
    <source>
        <dbReference type="SAM" id="MobiDB-lite"/>
    </source>
</evidence>
<dbReference type="PANTHER" id="PTHR35580">
    <property type="entry name" value="CELL SURFACE GLYCOPROTEIN (S-LAYER PROTEIN)-LIKE PROTEIN"/>
    <property type="match status" value="1"/>
</dbReference>
<organism evidence="2 3">
    <name type="scientific">Sorangium cellulosum</name>
    <name type="common">Polyangium cellulosum</name>
    <dbReference type="NCBI Taxonomy" id="56"/>
    <lineage>
        <taxon>Bacteria</taxon>
        <taxon>Pseudomonadati</taxon>
        <taxon>Myxococcota</taxon>
        <taxon>Polyangia</taxon>
        <taxon>Polyangiales</taxon>
        <taxon>Polyangiaceae</taxon>
        <taxon>Sorangium</taxon>
    </lineage>
</organism>
<protein>
    <submittedName>
        <fullName evidence="2">Uncharacterized protein</fullName>
    </submittedName>
</protein>
<dbReference type="Proteomes" id="UP000238348">
    <property type="component" value="Chromosome"/>
</dbReference>
<gene>
    <name evidence="2" type="ORF">SOCE26_029940</name>
</gene>
<evidence type="ECO:0000313" key="2">
    <source>
        <dbReference type="EMBL" id="AUX41573.1"/>
    </source>
</evidence>
<accession>A0A2L0EQJ2</accession>
<dbReference type="InterPro" id="IPR052918">
    <property type="entry name" value="Motility_Chemotaxis_Reg"/>
</dbReference>